<name>A0ABU0HXD3_9HYPH</name>
<keyword evidence="4" id="KW-1185">Reference proteome</keyword>
<dbReference type="Pfam" id="PF13362">
    <property type="entry name" value="Toprim_3"/>
    <property type="match status" value="1"/>
</dbReference>
<evidence type="ECO:0000313" key="3">
    <source>
        <dbReference type="EMBL" id="MDQ0446971.1"/>
    </source>
</evidence>
<organism evidence="3 4">
    <name type="scientific">Methylobacterium aerolatum</name>
    <dbReference type="NCBI Taxonomy" id="418708"/>
    <lineage>
        <taxon>Bacteria</taxon>
        <taxon>Pseudomonadati</taxon>
        <taxon>Pseudomonadota</taxon>
        <taxon>Alphaproteobacteria</taxon>
        <taxon>Hyphomicrobiales</taxon>
        <taxon>Methylobacteriaceae</taxon>
        <taxon>Methylobacterium</taxon>
    </lineage>
</organism>
<feature type="domain" description="Toprim" evidence="1">
    <location>
        <begin position="209"/>
        <end position="299"/>
    </location>
</feature>
<feature type="domain" description="DUF7146" evidence="2">
    <location>
        <begin position="98"/>
        <end position="199"/>
    </location>
</feature>
<evidence type="ECO:0000313" key="4">
    <source>
        <dbReference type="Proteomes" id="UP001231124"/>
    </source>
</evidence>
<gene>
    <name evidence="3" type="ORF">QO012_001462</name>
</gene>
<evidence type="ECO:0000259" key="2">
    <source>
        <dbReference type="Pfam" id="PF23639"/>
    </source>
</evidence>
<dbReference type="Proteomes" id="UP001231124">
    <property type="component" value="Unassembled WGS sequence"/>
</dbReference>
<dbReference type="EMBL" id="JAUSVP010000003">
    <property type="protein sequence ID" value="MDQ0446971.1"/>
    <property type="molecule type" value="Genomic_DNA"/>
</dbReference>
<dbReference type="InterPro" id="IPR055570">
    <property type="entry name" value="DUF7146"/>
</dbReference>
<sequence length="302" mass="32181">MDKYTIARILGGKVSGGNINCPGEGHSDEDGSISIRIEPSAPGGLLVFDHAGGNHLAAKDFVLWRLGRDRPGGGAQVAHPFEPTAERDHVRHDPILDRTALALRIWREAQPAAGSPVETYLWRRGLGLPADPHEVIRFAPACPFAGTRTPAMIALVRNVVTDEPQAIHRTALTLDGRKAIVNGRDRLALGGLRGGAVKLTADAEVTYCLGIGEGIESTLSLRSFPEFGDTPAWAVLNAAGVAGFMPLPGIESLWIAVDHDPAGEMASATCSGRWRFAGKEVFRVKAKAPGADLNDIVEARRD</sequence>
<accession>A0ABU0HXD3</accession>
<comment type="caution">
    <text evidence="3">The sequence shown here is derived from an EMBL/GenBank/DDBJ whole genome shotgun (WGS) entry which is preliminary data.</text>
</comment>
<protein>
    <recommendedName>
        <fullName evidence="5">Virulence-associated protein E</fullName>
    </recommendedName>
</protein>
<proteinExistence type="predicted"/>
<reference evidence="3 4" key="1">
    <citation type="submission" date="2023-07" db="EMBL/GenBank/DDBJ databases">
        <title>Genomic Encyclopedia of Type Strains, Phase IV (KMG-IV): sequencing the most valuable type-strain genomes for metagenomic binning, comparative biology and taxonomic classification.</title>
        <authorList>
            <person name="Goeker M."/>
        </authorList>
    </citation>
    <scope>NUCLEOTIDE SEQUENCE [LARGE SCALE GENOMIC DNA]</scope>
    <source>
        <strain evidence="3 4">DSM 19013</strain>
    </source>
</reference>
<dbReference type="InterPro" id="IPR006171">
    <property type="entry name" value="TOPRIM_dom"/>
</dbReference>
<evidence type="ECO:0000259" key="1">
    <source>
        <dbReference type="Pfam" id="PF13362"/>
    </source>
</evidence>
<evidence type="ECO:0008006" key="5">
    <source>
        <dbReference type="Google" id="ProtNLM"/>
    </source>
</evidence>
<dbReference type="RefSeq" id="WP_238207214.1">
    <property type="nucleotide sequence ID" value="NZ_BPQE01000032.1"/>
</dbReference>
<dbReference type="Pfam" id="PF23639">
    <property type="entry name" value="DUF7146"/>
    <property type="match status" value="1"/>
</dbReference>